<evidence type="ECO:0000313" key="2">
    <source>
        <dbReference type="Proteomes" id="UP001062846"/>
    </source>
</evidence>
<gene>
    <name evidence="1" type="ORF">RHMOL_Rhmol01G0371600</name>
</gene>
<name>A0ACC0QCU9_RHOML</name>
<protein>
    <submittedName>
        <fullName evidence="1">Uncharacterized protein</fullName>
    </submittedName>
</protein>
<dbReference type="EMBL" id="CM046388">
    <property type="protein sequence ID" value="KAI8574662.1"/>
    <property type="molecule type" value="Genomic_DNA"/>
</dbReference>
<accession>A0ACC0QCU9</accession>
<proteinExistence type="predicted"/>
<comment type="caution">
    <text evidence="1">The sequence shown here is derived from an EMBL/GenBank/DDBJ whole genome shotgun (WGS) entry which is preliminary data.</text>
</comment>
<evidence type="ECO:0000313" key="1">
    <source>
        <dbReference type="EMBL" id="KAI8574662.1"/>
    </source>
</evidence>
<dbReference type="Proteomes" id="UP001062846">
    <property type="component" value="Chromosome 1"/>
</dbReference>
<organism evidence="1 2">
    <name type="scientific">Rhododendron molle</name>
    <name type="common">Chinese azalea</name>
    <name type="synonym">Azalea mollis</name>
    <dbReference type="NCBI Taxonomy" id="49168"/>
    <lineage>
        <taxon>Eukaryota</taxon>
        <taxon>Viridiplantae</taxon>
        <taxon>Streptophyta</taxon>
        <taxon>Embryophyta</taxon>
        <taxon>Tracheophyta</taxon>
        <taxon>Spermatophyta</taxon>
        <taxon>Magnoliopsida</taxon>
        <taxon>eudicotyledons</taxon>
        <taxon>Gunneridae</taxon>
        <taxon>Pentapetalae</taxon>
        <taxon>asterids</taxon>
        <taxon>Ericales</taxon>
        <taxon>Ericaceae</taxon>
        <taxon>Ericoideae</taxon>
        <taxon>Rhodoreae</taxon>
        <taxon>Rhododendron</taxon>
    </lineage>
</organism>
<sequence>MVELVFQELIERISWAKNCVPEVQKMGKMICSELDGCNGLDLSGFFLALVIALTLMLICTPPPRRPIVVVRRVW</sequence>
<reference evidence="1" key="1">
    <citation type="submission" date="2022-02" db="EMBL/GenBank/DDBJ databases">
        <title>Plant Genome Project.</title>
        <authorList>
            <person name="Zhang R.-G."/>
        </authorList>
    </citation>
    <scope>NUCLEOTIDE SEQUENCE</scope>
    <source>
        <strain evidence="1">AT1</strain>
    </source>
</reference>
<keyword evidence="2" id="KW-1185">Reference proteome</keyword>